<dbReference type="KEGG" id="fro:AALO17_27830"/>
<protein>
    <submittedName>
        <fullName evidence="1">Uncharacterized protein</fullName>
    </submittedName>
</protein>
<proteinExistence type="predicted"/>
<accession>A0A140DZ40</accession>
<evidence type="ECO:0000313" key="1">
    <source>
        <dbReference type="EMBL" id="AMK55917.1"/>
    </source>
</evidence>
<dbReference type="EMBL" id="CP011391">
    <property type="protein sequence ID" value="AMK55917.1"/>
    <property type="molecule type" value="Genomic_DNA"/>
</dbReference>
<evidence type="ECO:0000313" key="2">
    <source>
        <dbReference type="Proteomes" id="UP000069771"/>
    </source>
</evidence>
<name>A0A140DZ40_9FIRM</name>
<gene>
    <name evidence="1" type="ORF">AALO17_27830</name>
</gene>
<sequence>MIRQYDTSKDRELPRFLSVASSGMLSKKDQSAARLVG</sequence>
<dbReference type="AlphaFoldDB" id="A0A140DZ40"/>
<keyword evidence="2" id="KW-1185">Reference proteome</keyword>
<dbReference type="Proteomes" id="UP000069771">
    <property type="component" value="Chromosome"/>
</dbReference>
<reference evidence="1 2" key="1">
    <citation type="journal article" date="2016" name="Gut Pathog.">
        <title>Whole genome sequencing of "Faecalibaculum rodentium" ALO17, isolated from C57BL/6J laboratory mouse feces.</title>
        <authorList>
            <person name="Lim S."/>
            <person name="Chang D.H."/>
            <person name="Ahn S."/>
            <person name="Kim B.C."/>
        </authorList>
    </citation>
    <scope>NUCLEOTIDE SEQUENCE [LARGE SCALE GENOMIC DNA]</scope>
    <source>
        <strain evidence="1 2">Alo17</strain>
    </source>
</reference>
<organism evidence="1 2">
    <name type="scientific">Faecalibaculum rodentium</name>
    <dbReference type="NCBI Taxonomy" id="1702221"/>
    <lineage>
        <taxon>Bacteria</taxon>
        <taxon>Bacillati</taxon>
        <taxon>Bacillota</taxon>
        <taxon>Erysipelotrichia</taxon>
        <taxon>Erysipelotrichales</taxon>
        <taxon>Erysipelotrichaceae</taxon>
        <taxon>Faecalibaculum</taxon>
    </lineage>
</organism>
<dbReference type="STRING" id="1702221.AALO17_27830"/>